<evidence type="ECO:0000313" key="1">
    <source>
        <dbReference type="EMBL" id="GBG14559.1"/>
    </source>
</evidence>
<organism evidence="1 2">
    <name type="scientific">Novimethylophilus kurashikiensis</name>
    <dbReference type="NCBI Taxonomy" id="1825523"/>
    <lineage>
        <taxon>Bacteria</taxon>
        <taxon>Pseudomonadati</taxon>
        <taxon>Pseudomonadota</taxon>
        <taxon>Betaproteobacteria</taxon>
        <taxon>Nitrosomonadales</taxon>
        <taxon>Methylophilaceae</taxon>
        <taxon>Novimethylophilus</taxon>
    </lineage>
</organism>
<gene>
    <name evidence="1" type="ORF">NMK_2158</name>
</gene>
<sequence length="199" mass="22328">MRKSTVITGQVFGTVDWVTDDKREIGMFIRTSGRQTRCILQGPVVEQFIANNQVAKGNLVTSFGDLNARVMKRASSKLEPELLLNAFKLDIEPPRTIRPRGALYAQLKSVVMYWEEKTLHMKSFLNSRDAGHADCVTCSVFMKSWVDGIEEEGRTSFVSNIAVGKEYTAMCNVETDVYVSNGKEVPVLRLLPTDFKLQG</sequence>
<proteinExistence type="predicted"/>
<reference evidence="1 2" key="1">
    <citation type="journal article" date="2018" name="Environ. Microbiol.">
        <title>Isolation and genomic characterization of Novimethylophilus kurashikiensis gen. nov. sp. nov., a new lanthanide-dependent methylotrophic species of Methylophilaceae.</title>
        <authorList>
            <person name="Lv H."/>
            <person name="Sahin N."/>
            <person name="Tani A."/>
        </authorList>
    </citation>
    <scope>NUCLEOTIDE SEQUENCE [LARGE SCALE GENOMIC DNA]</scope>
    <source>
        <strain evidence="1 2">La2-4</strain>
    </source>
</reference>
<protein>
    <submittedName>
        <fullName evidence="1">Methionine synthase</fullName>
    </submittedName>
</protein>
<dbReference type="EMBL" id="BDOQ01000008">
    <property type="protein sequence ID" value="GBG14559.1"/>
    <property type="molecule type" value="Genomic_DNA"/>
</dbReference>
<keyword evidence="2" id="KW-1185">Reference proteome</keyword>
<name>A0A2R5F9R3_9PROT</name>
<dbReference type="RefSeq" id="WP_109015748.1">
    <property type="nucleotide sequence ID" value="NZ_BDOQ01000008.1"/>
</dbReference>
<accession>A0A2R5F9R3</accession>
<evidence type="ECO:0000313" key="2">
    <source>
        <dbReference type="Proteomes" id="UP000245081"/>
    </source>
</evidence>
<dbReference type="Proteomes" id="UP000245081">
    <property type="component" value="Unassembled WGS sequence"/>
</dbReference>
<comment type="caution">
    <text evidence="1">The sequence shown here is derived from an EMBL/GenBank/DDBJ whole genome shotgun (WGS) entry which is preliminary data.</text>
</comment>
<dbReference type="AlphaFoldDB" id="A0A2R5F9R3"/>